<gene>
    <name evidence="2" type="primary">LOC100368214</name>
</gene>
<dbReference type="InterPro" id="IPR053210">
    <property type="entry name" value="ANKRD12"/>
</dbReference>
<dbReference type="PANTHER" id="PTHR24149:SF14">
    <property type="entry name" value="ANKYRIN REPEAT DOMAIN 12"/>
    <property type="match status" value="1"/>
</dbReference>
<evidence type="ECO:0000313" key="2">
    <source>
        <dbReference type="RefSeq" id="XP_002731369.1"/>
    </source>
</evidence>
<dbReference type="PANTHER" id="PTHR24149">
    <property type="entry name" value="ANKYRIN REPEAT DOMAIN-CONTAINING PROTEIN 12"/>
    <property type="match status" value="1"/>
</dbReference>
<dbReference type="RefSeq" id="XP_002731369.1">
    <property type="nucleotide sequence ID" value="XM_002731323.2"/>
</dbReference>
<reference evidence="2" key="1">
    <citation type="submission" date="2025-08" db="UniProtKB">
        <authorList>
            <consortium name="RefSeq"/>
        </authorList>
    </citation>
    <scope>IDENTIFICATION</scope>
    <source>
        <tissue evidence="2">Testes</tissue>
    </source>
</reference>
<protein>
    <submittedName>
        <fullName evidence="2">Ankyrin repeat domain-containing protein 11-like</fullName>
    </submittedName>
</protein>
<dbReference type="GeneID" id="100368214"/>
<keyword evidence="1" id="KW-1185">Reference proteome</keyword>
<accession>A0ABM0GJQ9</accession>
<proteinExistence type="predicted"/>
<evidence type="ECO:0000313" key="1">
    <source>
        <dbReference type="Proteomes" id="UP000694865"/>
    </source>
</evidence>
<feature type="non-terminal residue" evidence="2">
    <location>
        <position position="1"/>
    </location>
</feature>
<sequence>HAPPDNLPHLLLEAFHEQERLRHRLRTRHFIEREKLVLSAEQEIMRVHGNAARASANQSTPYSVCSILRDQEIYNMPDLQGEEDAKNIRTRFNGRQFFSWLRDVDDKYAKLKEELIQRQEHEIASLYAVQKMEWECKLKDLRLYDGKNPPLVSKDHVPIVEIKKEFDLLPA</sequence>
<name>A0ABM0GJQ9_SACKO</name>
<organism evidence="1 2">
    <name type="scientific">Saccoglossus kowalevskii</name>
    <name type="common">Acorn worm</name>
    <dbReference type="NCBI Taxonomy" id="10224"/>
    <lineage>
        <taxon>Eukaryota</taxon>
        <taxon>Metazoa</taxon>
        <taxon>Hemichordata</taxon>
        <taxon>Enteropneusta</taxon>
        <taxon>Harrimaniidae</taxon>
        <taxon>Saccoglossus</taxon>
    </lineage>
</organism>
<dbReference type="Proteomes" id="UP000694865">
    <property type="component" value="Unplaced"/>
</dbReference>